<dbReference type="InterPro" id="IPR000169">
    <property type="entry name" value="Pept_cys_AS"/>
</dbReference>
<keyword evidence="3" id="KW-0378">Hydrolase</keyword>
<proteinExistence type="inferred from homology"/>
<protein>
    <submittedName>
        <fullName evidence="6">Capn15 protein</fullName>
    </submittedName>
</protein>
<keyword evidence="7" id="KW-1185">Reference proteome</keyword>
<dbReference type="InterPro" id="IPR001300">
    <property type="entry name" value="Peptidase_C2_calpain_cat"/>
</dbReference>
<dbReference type="EMBL" id="CAJNDS010002786">
    <property type="protein sequence ID" value="CAE7596848.1"/>
    <property type="molecule type" value="Genomic_DNA"/>
</dbReference>
<dbReference type="PROSITE" id="PS00139">
    <property type="entry name" value="THIOL_PROTEASE_CYS"/>
    <property type="match status" value="1"/>
</dbReference>
<comment type="caution">
    <text evidence="6">The sequence shown here is derived from an EMBL/GenBank/DDBJ whole genome shotgun (WGS) entry which is preliminary data.</text>
</comment>
<keyword evidence="3" id="KW-0645">Protease</keyword>
<evidence type="ECO:0000259" key="5">
    <source>
        <dbReference type="PROSITE" id="PS50203"/>
    </source>
</evidence>
<dbReference type="GO" id="GO:0004198">
    <property type="term" value="F:calcium-dependent cysteine-type endopeptidase activity"/>
    <property type="evidence" value="ECO:0007669"/>
    <property type="project" value="InterPro"/>
</dbReference>
<comment type="similarity">
    <text evidence="1">Belongs to the peptidase C2 family.</text>
</comment>
<feature type="region of interest" description="Disordered" evidence="4">
    <location>
        <begin position="671"/>
        <end position="696"/>
    </location>
</feature>
<evidence type="ECO:0000256" key="2">
    <source>
        <dbReference type="PIRSR" id="PIRSR622684-1"/>
    </source>
</evidence>
<accession>A0A812UUG9</accession>
<reference evidence="6" key="1">
    <citation type="submission" date="2021-02" db="EMBL/GenBank/DDBJ databases">
        <authorList>
            <person name="Dougan E. K."/>
            <person name="Rhodes N."/>
            <person name="Thang M."/>
            <person name="Chan C."/>
        </authorList>
    </citation>
    <scope>NUCLEOTIDE SEQUENCE</scope>
</reference>
<dbReference type="CDD" id="cd00044">
    <property type="entry name" value="CysPc"/>
    <property type="match status" value="1"/>
</dbReference>
<keyword evidence="3" id="KW-0788">Thiol protease</keyword>
<gene>
    <name evidence="6" type="primary">Capn15</name>
    <name evidence="6" type="ORF">SNAT2548_LOCUS33961</name>
</gene>
<dbReference type="InterPro" id="IPR038765">
    <property type="entry name" value="Papain-like_cys_pep_sf"/>
</dbReference>
<evidence type="ECO:0000256" key="3">
    <source>
        <dbReference type="PROSITE-ProRule" id="PRU00239"/>
    </source>
</evidence>
<dbReference type="PANTHER" id="PTHR10183:SF382">
    <property type="entry name" value="CALPAIN-15"/>
    <property type="match status" value="1"/>
</dbReference>
<dbReference type="PROSITE" id="PS50203">
    <property type="entry name" value="CALPAIN_CAT"/>
    <property type="match status" value="1"/>
</dbReference>
<evidence type="ECO:0000256" key="4">
    <source>
        <dbReference type="SAM" id="MobiDB-lite"/>
    </source>
</evidence>
<feature type="active site" evidence="2 3">
    <location>
        <position position="346"/>
    </location>
</feature>
<dbReference type="SMART" id="SM00230">
    <property type="entry name" value="CysPc"/>
    <property type="match status" value="1"/>
</dbReference>
<dbReference type="Gene3D" id="3.90.70.10">
    <property type="entry name" value="Cysteine proteinases"/>
    <property type="match status" value="1"/>
</dbReference>
<sequence>MAEVLVSLDAIQRELENAARHGNERHEVFGKVSPEAQRVLSACGIRRGTRGFTARTPSSVEVLRAACGIVRQLLLSLEEDAPAAQQREPVAPSAGSGDRPRGHLPHEDESRRTPKSASPQPDMSPAEEDTTDAEASHPGAGSPLSPEDVAPEAPAEQLPLATAAFEPKVVSFERFHAEKFRVSAEQLGAIERACAERGETYVDPQFPPTAASLYLSAEEEHTWQCLSCHTHSRLPPVPPLASSREEADKQEQDFRNKVRCQGCGQLAHYVVQVRYFTRPTQWLRPGHTCEGCQLIWSQLHNGNELAATMCTHYLRDSVSQVLGTPWKVIREAARPEDVCQGALGNCWFAGALSVVAQMPDLIGRICVTKDLRPHGVYQLRLCHAGEWLDLVVDDYFPTSQVSEGFTDGQTIRFSRGGSLCYLGGARRQLWPPLVEKAAAKLFGCYGALKGGTFAEALALFTGYPTQRLRLYVPAAARREKEEKRQARHQQRMRLLLGGADVPAEQSEDSDDDDDDLTWSKLLSCKEAGYLLGAGCSEEGCEKSKTHIVEEMGLQAPHAYGILDFAEVAIEGKTARLVKIRNPWGQNAPRTWKGKWGKDWSGWTPELQKQLGVINSSGVLMDDPMSIFWMAFEDVKDRHRSCCIACVPSTKHAMVLWPGILCASGDLPSSSQLARGSPESSRNHERTAASCAKQKHRRTVRNNQTLRNLARKPAVEPLCRRHHLLSLDQALHPFGAPDLEVALCPVGVRGFRV</sequence>
<feature type="region of interest" description="Disordered" evidence="4">
    <location>
        <begin position="81"/>
        <end position="154"/>
    </location>
</feature>
<evidence type="ECO:0000313" key="7">
    <source>
        <dbReference type="Proteomes" id="UP000604046"/>
    </source>
</evidence>
<organism evidence="6 7">
    <name type="scientific">Symbiodinium natans</name>
    <dbReference type="NCBI Taxonomy" id="878477"/>
    <lineage>
        <taxon>Eukaryota</taxon>
        <taxon>Sar</taxon>
        <taxon>Alveolata</taxon>
        <taxon>Dinophyceae</taxon>
        <taxon>Suessiales</taxon>
        <taxon>Symbiodiniaceae</taxon>
        <taxon>Symbiodinium</taxon>
    </lineage>
</organism>
<dbReference type="Proteomes" id="UP000604046">
    <property type="component" value="Unassembled WGS sequence"/>
</dbReference>
<dbReference type="InterPro" id="IPR022684">
    <property type="entry name" value="Calpain_cysteine_protease"/>
</dbReference>
<feature type="active site" evidence="2 3">
    <location>
        <position position="581"/>
    </location>
</feature>
<feature type="domain" description="Calpain catalytic" evidence="5">
    <location>
        <begin position="200"/>
        <end position="634"/>
    </location>
</feature>
<dbReference type="AlphaFoldDB" id="A0A812UUG9"/>
<feature type="active site" evidence="2 3">
    <location>
        <position position="557"/>
    </location>
</feature>
<feature type="compositionally biased region" description="Basic and acidic residues" evidence="4">
    <location>
        <begin position="98"/>
        <end position="112"/>
    </location>
</feature>
<name>A0A812UUG9_9DINO</name>
<dbReference type="GO" id="GO:0006508">
    <property type="term" value="P:proteolysis"/>
    <property type="evidence" value="ECO:0007669"/>
    <property type="project" value="UniProtKB-KW"/>
</dbReference>
<evidence type="ECO:0000256" key="1">
    <source>
        <dbReference type="ARBA" id="ARBA00007623"/>
    </source>
</evidence>
<dbReference type="OrthoDB" id="268518at2759"/>
<dbReference type="GO" id="GO:0005737">
    <property type="term" value="C:cytoplasm"/>
    <property type="evidence" value="ECO:0007669"/>
    <property type="project" value="TreeGrafter"/>
</dbReference>
<dbReference type="Pfam" id="PF00648">
    <property type="entry name" value="Peptidase_C2"/>
    <property type="match status" value="1"/>
</dbReference>
<dbReference type="SUPFAM" id="SSF54001">
    <property type="entry name" value="Cysteine proteinases"/>
    <property type="match status" value="1"/>
</dbReference>
<dbReference type="PANTHER" id="PTHR10183">
    <property type="entry name" value="CALPAIN"/>
    <property type="match status" value="1"/>
</dbReference>
<evidence type="ECO:0000313" key="6">
    <source>
        <dbReference type="EMBL" id="CAE7596848.1"/>
    </source>
</evidence>